<dbReference type="RefSeq" id="WP_379997254.1">
    <property type="nucleotide sequence ID" value="NZ_JBHSGN010000078.1"/>
</dbReference>
<feature type="signal peptide" evidence="1">
    <location>
        <begin position="1"/>
        <end position="28"/>
    </location>
</feature>
<dbReference type="Proteomes" id="UP001596023">
    <property type="component" value="Unassembled WGS sequence"/>
</dbReference>
<protein>
    <submittedName>
        <fullName evidence="2">T9SS type A sorting domain-containing protein</fullName>
    </submittedName>
</protein>
<evidence type="ECO:0000313" key="3">
    <source>
        <dbReference type="Proteomes" id="UP001596023"/>
    </source>
</evidence>
<dbReference type="EMBL" id="JBHSGN010000078">
    <property type="protein sequence ID" value="MFC4674704.1"/>
    <property type="molecule type" value="Genomic_DNA"/>
</dbReference>
<reference evidence="3" key="1">
    <citation type="journal article" date="2019" name="Int. J. Syst. Evol. Microbiol.">
        <title>The Global Catalogue of Microorganisms (GCM) 10K type strain sequencing project: providing services to taxonomists for standard genome sequencing and annotation.</title>
        <authorList>
            <consortium name="The Broad Institute Genomics Platform"/>
            <consortium name="The Broad Institute Genome Sequencing Center for Infectious Disease"/>
            <person name="Wu L."/>
            <person name="Ma J."/>
        </authorList>
    </citation>
    <scope>NUCLEOTIDE SEQUENCE [LARGE SCALE GENOMIC DNA]</scope>
    <source>
        <strain evidence="3">CCUG 66188</strain>
    </source>
</reference>
<dbReference type="InterPro" id="IPR026444">
    <property type="entry name" value="Secre_tail"/>
</dbReference>
<gene>
    <name evidence="2" type="ORF">ACFO6W_13455</name>
</gene>
<evidence type="ECO:0000313" key="2">
    <source>
        <dbReference type="EMBL" id="MFC4674704.1"/>
    </source>
</evidence>
<feature type="chain" id="PRO_5045337985" evidence="1">
    <location>
        <begin position="29"/>
        <end position="359"/>
    </location>
</feature>
<evidence type="ECO:0000256" key="1">
    <source>
        <dbReference type="SAM" id="SignalP"/>
    </source>
</evidence>
<accession>A0ABV9KXS6</accession>
<organism evidence="2 3">
    <name type="scientific">Dysgonomonas termitidis</name>
    <dbReference type="NCBI Taxonomy" id="1516126"/>
    <lineage>
        <taxon>Bacteria</taxon>
        <taxon>Pseudomonadati</taxon>
        <taxon>Bacteroidota</taxon>
        <taxon>Bacteroidia</taxon>
        <taxon>Bacteroidales</taxon>
        <taxon>Dysgonomonadaceae</taxon>
        <taxon>Dysgonomonas</taxon>
    </lineage>
</organism>
<keyword evidence="1" id="KW-0732">Signal</keyword>
<keyword evidence="3" id="KW-1185">Reference proteome</keyword>
<name>A0ABV9KXS6_9BACT</name>
<comment type="caution">
    <text evidence="2">The sequence shown here is derived from an EMBL/GenBank/DDBJ whole genome shotgun (WGS) entry which is preliminary data.</text>
</comment>
<dbReference type="NCBIfam" id="TIGR04183">
    <property type="entry name" value="Por_Secre_tail"/>
    <property type="match status" value="1"/>
</dbReference>
<sequence length="359" mass="39460">MKRGYIIKFTCLPLLCFCAMAISIPIQAQDVQTAWHGKISIGDIPVLMHGDIALQSDGELFTNNGRLKLEGSYYGEPGSRAYRYVAGTTIDTGIDASLFLDASTAGGSTEIIPELDENWDGSPVALVKARQAITESGTDTDIDTGIGTKNSVFYIEPVIPDCGDYYVQLLHKGDESNSVWSVTGTTTLPLIKQLRNHTLLINNNPNANDGHSFNYYKWYKDGRLLKEGSHEEHGGSYYTGGGNLDANAVYMVEVTDADGKRYFSCPYNYIPVALPASVKVYPNPVSRDNSRVYVQVGTSNEKLLEHAEVEVYSYTGRYYGKVQAKGQHTIPVDLPQTPGVYILKFKAKELETGLKAVVQ</sequence>
<proteinExistence type="predicted"/>